<dbReference type="GO" id="GO:0032993">
    <property type="term" value="C:protein-DNA complex"/>
    <property type="evidence" value="ECO:0007669"/>
    <property type="project" value="TreeGrafter"/>
</dbReference>
<dbReference type="Gene3D" id="3.40.50.2300">
    <property type="match status" value="1"/>
</dbReference>
<gene>
    <name evidence="8" type="primary">mprA_2</name>
    <name evidence="8" type="ORF">CROST_035970</name>
</gene>
<evidence type="ECO:0000256" key="7">
    <source>
        <dbReference type="ARBA" id="ARBA00024867"/>
    </source>
</evidence>
<dbReference type="PROSITE" id="PS50110">
    <property type="entry name" value="RESPONSE_REGULATORY"/>
    <property type="match status" value="1"/>
</dbReference>
<dbReference type="SMART" id="SM00448">
    <property type="entry name" value="REC"/>
    <property type="match status" value="1"/>
</dbReference>
<evidence type="ECO:0000313" key="9">
    <source>
        <dbReference type="Proteomes" id="UP000190951"/>
    </source>
</evidence>
<organism evidence="8 9">
    <name type="scientific">Clostridium felsineum</name>
    <dbReference type="NCBI Taxonomy" id="36839"/>
    <lineage>
        <taxon>Bacteria</taxon>
        <taxon>Bacillati</taxon>
        <taxon>Bacillota</taxon>
        <taxon>Clostridia</taxon>
        <taxon>Eubacteriales</taxon>
        <taxon>Clostridiaceae</taxon>
        <taxon>Clostridium</taxon>
    </lineage>
</organism>
<dbReference type="Proteomes" id="UP000190951">
    <property type="component" value="Chromosome"/>
</dbReference>
<dbReference type="GO" id="GO:0006355">
    <property type="term" value="P:regulation of DNA-templated transcription"/>
    <property type="evidence" value="ECO:0007669"/>
    <property type="project" value="InterPro"/>
</dbReference>
<dbReference type="InterPro" id="IPR016032">
    <property type="entry name" value="Sig_transdc_resp-reg_C-effctor"/>
</dbReference>
<evidence type="ECO:0000313" key="8">
    <source>
        <dbReference type="EMBL" id="URZ12852.1"/>
    </source>
</evidence>
<dbReference type="AlphaFoldDB" id="A0A1S8MGJ9"/>
<evidence type="ECO:0000256" key="5">
    <source>
        <dbReference type="ARBA" id="ARBA00023125"/>
    </source>
</evidence>
<dbReference type="Pfam" id="PF00486">
    <property type="entry name" value="Trans_reg_C"/>
    <property type="match status" value="1"/>
</dbReference>
<dbReference type="Pfam" id="PF00072">
    <property type="entry name" value="Response_reg"/>
    <property type="match status" value="1"/>
</dbReference>
<evidence type="ECO:0000256" key="1">
    <source>
        <dbReference type="ARBA" id="ARBA00018672"/>
    </source>
</evidence>
<keyword evidence="2" id="KW-0597">Phosphoprotein</keyword>
<name>A0A1S8MGJ9_9CLOT</name>
<dbReference type="InterPro" id="IPR011006">
    <property type="entry name" value="CheY-like_superfamily"/>
</dbReference>
<dbReference type="EMBL" id="CP096983">
    <property type="protein sequence ID" value="URZ12852.1"/>
    <property type="molecule type" value="Genomic_DNA"/>
</dbReference>
<dbReference type="PROSITE" id="PS51755">
    <property type="entry name" value="OMPR_PHOB"/>
    <property type="match status" value="1"/>
</dbReference>
<dbReference type="RefSeq" id="WP_077832267.1">
    <property type="nucleotide sequence ID" value="NZ_CP096983.1"/>
</dbReference>
<keyword evidence="3" id="KW-0902">Two-component regulatory system</keyword>
<dbReference type="PANTHER" id="PTHR48111">
    <property type="entry name" value="REGULATOR OF RPOS"/>
    <property type="match status" value="1"/>
</dbReference>
<protein>
    <recommendedName>
        <fullName evidence="1">Stage 0 sporulation protein A homolog</fullName>
    </recommendedName>
</protein>
<dbReference type="GO" id="GO:0000156">
    <property type="term" value="F:phosphorelay response regulator activity"/>
    <property type="evidence" value="ECO:0007669"/>
    <property type="project" value="TreeGrafter"/>
</dbReference>
<dbReference type="SUPFAM" id="SSF52172">
    <property type="entry name" value="CheY-like"/>
    <property type="match status" value="1"/>
</dbReference>
<dbReference type="FunFam" id="3.40.50.2300:FF:000001">
    <property type="entry name" value="DNA-binding response regulator PhoB"/>
    <property type="match status" value="1"/>
</dbReference>
<dbReference type="SMART" id="SM00862">
    <property type="entry name" value="Trans_reg_C"/>
    <property type="match status" value="1"/>
</dbReference>
<dbReference type="InterPro" id="IPR001789">
    <property type="entry name" value="Sig_transdc_resp-reg_receiver"/>
</dbReference>
<sequence length="229" mass="26094">MSLINNLNFSIMVVDDEEHIVEFLKMGLEAEGFKVYTAYNGLEAVKSIKNLNPSLIILDVMLPLMNGFEVCSLIKKNSDIPIIMLTAKDEIDDRVLGLDLGADDYMVKPFSFKELLARINARLRSRLSDTSSKVIIGPFSVDDKAHEITYLNNLLSLSPTEYNLLKYLLLNNNIALSKDQILEKIWGYDFSGEKNIIEVYIRYLRDKISDKDHNIIRTIRGVGYKVVVK</sequence>
<evidence type="ECO:0000256" key="6">
    <source>
        <dbReference type="ARBA" id="ARBA00023163"/>
    </source>
</evidence>
<dbReference type="InterPro" id="IPR036388">
    <property type="entry name" value="WH-like_DNA-bd_sf"/>
</dbReference>
<dbReference type="Gene3D" id="1.10.10.10">
    <property type="entry name" value="Winged helix-like DNA-binding domain superfamily/Winged helix DNA-binding domain"/>
    <property type="match status" value="1"/>
</dbReference>
<dbReference type="CDD" id="cd00383">
    <property type="entry name" value="trans_reg_C"/>
    <property type="match status" value="1"/>
</dbReference>
<evidence type="ECO:0000256" key="4">
    <source>
        <dbReference type="ARBA" id="ARBA00023015"/>
    </source>
</evidence>
<evidence type="ECO:0000256" key="2">
    <source>
        <dbReference type="ARBA" id="ARBA00022553"/>
    </source>
</evidence>
<dbReference type="SUPFAM" id="SSF46894">
    <property type="entry name" value="C-terminal effector domain of the bipartite response regulators"/>
    <property type="match status" value="1"/>
</dbReference>
<dbReference type="InterPro" id="IPR001867">
    <property type="entry name" value="OmpR/PhoB-type_DNA-bd"/>
</dbReference>
<dbReference type="GO" id="GO:0005829">
    <property type="term" value="C:cytosol"/>
    <property type="evidence" value="ECO:0007669"/>
    <property type="project" value="TreeGrafter"/>
</dbReference>
<keyword evidence="5" id="KW-0238">DNA-binding</keyword>
<dbReference type="GO" id="GO:0000976">
    <property type="term" value="F:transcription cis-regulatory region binding"/>
    <property type="evidence" value="ECO:0007669"/>
    <property type="project" value="TreeGrafter"/>
</dbReference>
<keyword evidence="6" id="KW-0804">Transcription</keyword>
<dbReference type="STRING" id="84029.CROST_38730"/>
<comment type="function">
    <text evidence="7">May play the central regulatory role in sporulation. It may be an element of the effector pathway responsible for the activation of sporulation genes in response to nutritional stress. Spo0A may act in concert with spo0H (a sigma factor) to control the expression of some genes that are critical to the sporulation process.</text>
</comment>
<keyword evidence="4" id="KW-0805">Transcription regulation</keyword>
<evidence type="ECO:0000256" key="3">
    <source>
        <dbReference type="ARBA" id="ARBA00023012"/>
    </source>
</evidence>
<keyword evidence="9" id="KW-1185">Reference proteome</keyword>
<dbReference type="Gene3D" id="6.10.250.690">
    <property type="match status" value="1"/>
</dbReference>
<accession>A0A1S8MGJ9</accession>
<reference evidence="8 9" key="1">
    <citation type="submission" date="2022-04" db="EMBL/GenBank/DDBJ databases">
        <title>Genome sequence of C. roseum typestrain.</title>
        <authorList>
            <person name="Poehlein A."/>
            <person name="Schoch T."/>
            <person name="Duerre P."/>
            <person name="Daniel R."/>
        </authorList>
    </citation>
    <scope>NUCLEOTIDE SEQUENCE [LARGE SCALE GENOMIC DNA]</scope>
    <source>
        <strain evidence="8 9">DSM 7320</strain>
    </source>
</reference>
<proteinExistence type="predicted"/>
<dbReference type="InterPro" id="IPR039420">
    <property type="entry name" value="WalR-like"/>
</dbReference>
<dbReference type="KEGG" id="crw:CROST_035970"/>
<dbReference type="PANTHER" id="PTHR48111:SF73">
    <property type="entry name" value="ALKALINE PHOSPHATASE SYNTHESIS TRANSCRIPTIONAL REGULATORY PROTEIN PHOP"/>
    <property type="match status" value="1"/>
</dbReference>